<protein>
    <submittedName>
        <fullName evidence="7">Acyltransferase domain-containing protein</fullName>
    </submittedName>
</protein>
<dbReference type="Gene3D" id="3.40.366.10">
    <property type="entry name" value="Malonyl-Coenzyme A Acyl Carrier Protein, domain 2"/>
    <property type="match status" value="1"/>
</dbReference>
<dbReference type="RefSeq" id="WP_378598376.1">
    <property type="nucleotide sequence ID" value="NZ_JBHSQN010000001.1"/>
</dbReference>
<keyword evidence="4" id="KW-0511">Multifunctional enzyme</keyword>
<name>A0ABW1JLZ3_9NOCA</name>
<dbReference type="Proteomes" id="UP001596223">
    <property type="component" value="Unassembled WGS sequence"/>
</dbReference>
<dbReference type="Pfam" id="PF00698">
    <property type="entry name" value="Acyl_transf_1"/>
    <property type="match status" value="1"/>
</dbReference>
<dbReference type="InterPro" id="IPR020806">
    <property type="entry name" value="PKS_PP-bd"/>
</dbReference>
<dbReference type="GO" id="GO:0016746">
    <property type="term" value="F:acyltransferase activity"/>
    <property type="evidence" value="ECO:0007669"/>
    <property type="project" value="UniProtKB-KW"/>
</dbReference>
<dbReference type="InterPro" id="IPR036736">
    <property type="entry name" value="ACP-like_sf"/>
</dbReference>
<evidence type="ECO:0000259" key="6">
    <source>
        <dbReference type="PROSITE" id="PS50075"/>
    </source>
</evidence>
<dbReference type="PROSITE" id="PS50075">
    <property type="entry name" value="CARRIER"/>
    <property type="match status" value="1"/>
</dbReference>
<keyword evidence="1" id="KW-0596">Phosphopantetheine</keyword>
<evidence type="ECO:0000256" key="5">
    <source>
        <dbReference type="SAM" id="MobiDB-lite"/>
    </source>
</evidence>
<dbReference type="SUPFAM" id="SSF47336">
    <property type="entry name" value="ACP-like"/>
    <property type="match status" value="1"/>
</dbReference>
<dbReference type="SUPFAM" id="SSF52151">
    <property type="entry name" value="FabD/lysophospholipase-like"/>
    <property type="match status" value="1"/>
</dbReference>
<dbReference type="PANTHER" id="PTHR43775">
    <property type="entry name" value="FATTY ACID SYNTHASE"/>
    <property type="match status" value="1"/>
</dbReference>
<keyword evidence="3" id="KW-0808">Transferase</keyword>
<dbReference type="InterPro" id="IPR050091">
    <property type="entry name" value="PKS_NRPS_Biosynth_Enz"/>
</dbReference>
<feature type="compositionally biased region" description="Pro residues" evidence="5">
    <location>
        <begin position="1066"/>
        <end position="1079"/>
    </location>
</feature>
<evidence type="ECO:0000256" key="3">
    <source>
        <dbReference type="ARBA" id="ARBA00022679"/>
    </source>
</evidence>
<dbReference type="InterPro" id="IPR009081">
    <property type="entry name" value="PP-bd_ACP"/>
</dbReference>
<feature type="region of interest" description="Disordered" evidence="5">
    <location>
        <begin position="1057"/>
        <end position="1084"/>
    </location>
</feature>
<proteinExistence type="predicted"/>
<comment type="caution">
    <text evidence="7">The sequence shown here is derived from an EMBL/GenBank/DDBJ whole genome shotgun (WGS) entry which is preliminary data.</text>
</comment>
<dbReference type="Gene3D" id="1.10.1200.10">
    <property type="entry name" value="ACP-like"/>
    <property type="match status" value="1"/>
</dbReference>
<dbReference type="SMART" id="SM00823">
    <property type="entry name" value="PKS_PP"/>
    <property type="match status" value="1"/>
</dbReference>
<dbReference type="Gene3D" id="3.30.70.3290">
    <property type="match status" value="1"/>
</dbReference>
<evidence type="ECO:0000256" key="1">
    <source>
        <dbReference type="ARBA" id="ARBA00022450"/>
    </source>
</evidence>
<dbReference type="InterPro" id="IPR057326">
    <property type="entry name" value="KR_dom"/>
</dbReference>
<dbReference type="SMART" id="SM00827">
    <property type="entry name" value="PKS_AT"/>
    <property type="match status" value="1"/>
</dbReference>
<reference evidence="8" key="1">
    <citation type="journal article" date="2019" name="Int. J. Syst. Evol. Microbiol.">
        <title>The Global Catalogue of Microorganisms (GCM) 10K type strain sequencing project: providing services to taxonomists for standard genome sequencing and annotation.</title>
        <authorList>
            <consortium name="The Broad Institute Genomics Platform"/>
            <consortium name="The Broad Institute Genome Sequencing Center for Infectious Disease"/>
            <person name="Wu L."/>
            <person name="Ma J."/>
        </authorList>
    </citation>
    <scope>NUCLEOTIDE SEQUENCE [LARGE SCALE GENOMIC DNA]</scope>
    <source>
        <strain evidence="8">CCUG 36956</strain>
    </source>
</reference>
<sequence length="1163" mass="121948">MAEYRLPDGRVPVLLSSDSVEGLRAEAAALREYVAARPEVTAERLADMLFRTRTPRRRRALILASATDEQVSASGDRMSLTAEQVSASVAQVLPSGAQVSASGAQVSASGGGGSAARTSASGVDTPRDQLLSALDAIAAGTDHDLVVQADVPATTRRIGFVFPGQGSQRPGMGALFYAQSKAYRDVVDECAALHAERFGHSQPLHYLLGTEGQFEDTVWEVQPALMFHMTGLAALWRAAGVDPDATIGHSQGELAAGAVSGVMTLRDSVLAVTHRARLVERLSPRGYSMAVFGMDREGVEALLARHSGWAELAVINSPHILAISGDRETVVDLVAAATARGQFAREIRVAYPAHTSIVAEVRADFVDLLGDEMSDPNFLASEIPCYGATLGEAITPALTHEAYWYWNLRNRVRFDLAVINAGSDGVDLLIEVAEHPVLQLAIQENLSQVPTRPGLPARDFRVLGTSLRTAEGLSEFTRNLAQVAVLDSEYRWDALRTDDTVTLPLRDFPHTVTNPKRLWAPLGTTETPAELAVTTPKPQRLVEQWTPVQRRSLTAPRKLLIVDHTGECAELAQALLVAADRHGAEATVVGTCELAAAADLDSGVATAAWPRLAVSDREGAEAVTDGSSESAGSRPAAADRGVAASVVGSGELGRPLLAAAEAPAGGVGEPAADSVLVLLPPTTDDTSAAAIDALTGFYAERPWATALSALRPGGECWLLTVGGETVHDGDPIPSLFASGVAAGFRSAGVTHLGIDFRHLDLAANEPVPAQAAKIVGAVHSTGEAELALRGGKLFVKRLVLDNTEETGSLATDLDHVVIVGGTGQLGLRYTEHLARTGTGRVTLLSRRGETDALAPELTRLRGLGATEIVVRACDINDADATAALGTDLADRPVDLVIHAAVDYIDAELEQITAEAVHQAAGAKLRGLDNIIDAVPLTADCRVLLCSSMAATLGGRGQVLYAVTNRMLDVAARRLRARGIAAASVQWGLWSVAGPLDDAGFARVEQAGVFPMVPADAIEAGFAGPARDGVIIAADWDFLRDVLGAFGQASLLTGLESATGTATSEAPPAPAPVPEAPATPAPQDTIPLDLRMRTELLKVIGGDSAESIDATMPLVALGLDSLQALDFRKRVRAELDRDLPVAAILGGASLDDVVLLMAQNTNQG</sequence>
<dbReference type="InterPro" id="IPR001227">
    <property type="entry name" value="Ac_transferase_dom_sf"/>
</dbReference>
<dbReference type="InterPro" id="IPR016036">
    <property type="entry name" value="Malonyl_transacylase_ACP-bd"/>
</dbReference>
<evidence type="ECO:0000313" key="7">
    <source>
        <dbReference type="EMBL" id="MFC6009729.1"/>
    </source>
</evidence>
<feature type="region of interest" description="Disordered" evidence="5">
    <location>
        <begin position="619"/>
        <end position="639"/>
    </location>
</feature>
<dbReference type="SMART" id="SM00822">
    <property type="entry name" value="PKS_KR"/>
    <property type="match status" value="1"/>
</dbReference>
<evidence type="ECO:0000313" key="8">
    <source>
        <dbReference type="Proteomes" id="UP001596223"/>
    </source>
</evidence>
<dbReference type="Pfam" id="PF00550">
    <property type="entry name" value="PP-binding"/>
    <property type="match status" value="1"/>
</dbReference>
<keyword evidence="2" id="KW-0597">Phosphoprotein</keyword>
<keyword evidence="8" id="KW-1185">Reference proteome</keyword>
<gene>
    <name evidence="7" type="ORF">ACFP3H_01560</name>
</gene>
<evidence type="ECO:0000256" key="4">
    <source>
        <dbReference type="ARBA" id="ARBA00023268"/>
    </source>
</evidence>
<dbReference type="SUPFAM" id="SSF55048">
    <property type="entry name" value="Probable ACP-binding domain of malonyl-CoA ACP transacylase"/>
    <property type="match status" value="1"/>
</dbReference>
<dbReference type="SUPFAM" id="SSF51735">
    <property type="entry name" value="NAD(P)-binding Rossmann-fold domains"/>
    <property type="match status" value="2"/>
</dbReference>
<dbReference type="InterPro" id="IPR013968">
    <property type="entry name" value="PKS_KR"/>
</dbReference>
<keyword evidence="7" id="KW-0012">Acyltransferase</keyword>
<dbReference type="Gene3D" id="3.40.50.720">
    <property type="entry name" value="NAD(P)-binding Rossmann-like Domain"/>
    <property type="match status" value="1"/>
</dbReference>
<dbReference type="CDD" id="cd05274">
    <property type="entry name" value="KR_FAS_SDR_x"/>
    <property type="match status" value="1"/>
</dbReference>
<organism evidence="7 8">
    <name type="scientific">Nocardia lasii</name>
    <dbReference type="NCBI Taxonomy" id="1616107"/>
    <lineage>
        <taxon>Bacteria</taxon>
        <taxon>Bacillati</taxon>
        <taxon>Actinomycetota</taxon>
        <taxon>Actinomycetes</taxon>
        <taxon>Mycobacteriales</taxon>
        <taxon>Nocardiaceae</taxon>
        <taxon>Nocardia</taxon>
    </lineage>
</organism>
<dbReference type="InterPro" id="IPR036291">
    <property type="entry name" value="NAD(P)-bd_dom_sf"/>
</dbReference>
<dbReference type="PANTHER" id="PTHR43775:SF37">
    <property type="entry name" value="SI:DKEY-61P9.11"/>
    <property type="match status" value="1"/>
</dbReference>
<dbReference type="InterPro" id="IPR016035">
    <property type="entry name" value="Acyl_Trfase/lysoPLipase"/>
</dbReference>
<dbReference type="Pfam" id="PF08659">
    <property type="entry name" value="KR"/>
    <property type="match status" value="1"/>
</dbReference>
<feature type="domain" description="Carrier" evidence="6">
    <location>
        <begin position="1082"/>
        <end position="1160"/>
    </location>
</feature>
<evidence type="ECO:0000256" key="2">
    <source>
        <dbReference type="ARBA" id="ARBA00022553"/>
    </source>
</evidence>
<dbReference type="EMBL" id="JBHSQN010000001">
    <property type="protein sequence ID" value="MFC6009729.1"/>
    <property type="molecule type" value="Genomic_DNA"/>
</dbReference>
<accession>A0ABW1JLZ3</accession>
<dbReference type="InterPro" id="IPR014043">
    <property type="entry name" value="Acyl_transferase_dom"/>
</dbReference>
<feature type="region of interest" description="Disordered" evidence="5">
    <location>
        <begin position="103"/>
        <end position="123"/>
    </location>
</feature>